<organism evidence="1 2">
    <name type="scientific">Clonostachys rhizophaga</name>
    <dbReference type="NCBI Taxonomy" id="160324"/>
    <lineage>
        <taxon>Eukaryota</taxon>
        <taxon>Fungi</taxon>
        <taxon>Dikarya</taxon>
        <taxon>Ascomycota</taxon>
        <taxon>Pezizomycotina</taxon>
        <taxon>Sordariomycetes</taxon>
        <taxon>Hypocreomycetidae</taxon>
        <taxon>Hypocreales</taxon>
        <taxon>Bionectriaceae</taxon>
        <taxon>Clonostachys</taxon>
    </lineage>
</organism>
<evidence type="ECO:0000313" key="2">
    <source>
        <dbReference type="Proteomes" id="UP000696573"/>
    </source>
</evidence>
<name>A0A9N9YNL3_9HYPO</name>
<comment type="caution">
    <text evidence="1">The sequence shown here is derived from an EMBL/GenBank/DDBJ whole genome shotgun (WGS) entry which is preliminary data.</text>
</comment>
<reference evidence="1" key="1">
    <citation type="submission" date="2021-10" db="EMBL/GenBank/DDBJ databases">
        <authorList>
            <person name="Piombo E."/>
        </authorList>
    </citation>
    <scope>NUCLEOTIDE SEQUENCE</scope>
</reference>
<sequence length="118" mass="12904">MLPVFIRVKNVAAGRHGLVAIAASVTKTPELVKSVLSSQPTEYADESKAGIHSAHAENGETAVILKGNAGRGQNFVAEAYVRKGNAVTLIIQWIIFHKRYHGSLERVYRDLSLVFSFI</sequence>
<accession>A0A9N9YNL3</accession>
<gene>
    <name evidence="1" type="ORF">CRHIZ90672A_00001788</name>
</gene>
<dbReference type="Proteomes" id="UP000696573">
    <property type="component" value="Unassembled WGS sequence"/>
</dbReference>
<dbReference type="EMBL" id="CABFNQ020000730">
    <property type="protein sequence ID" value="CAH0027820.1"/>
    <property type="molecule type" value="Genomic_DNA"/>
</dbReference>
<protein>
    <submittedName>
        <fullName evidence="1">Uncharacterized protein</fullName>
    </submittedName>
</protein>
<keyword evidence="2" id="KW-1185">Reference proteome</keyword>
<dbReference type="AlphaFoldDB" id="A0A9N9YNL3"/>
<evidence type="ECO:0000313" key="1">
    <source>
        <dbReference type="EMBL" id="CAH0027820.1"/>
    </source>
</evidence>
<dbReference type="OrthoDB" id="5146949at2759"/>
<proteinExistence type="predicted"/>